<gene>
    <name evidence="1" type="ORF">S12H4_41837</name>
</gene>
<organism evidence="1">
    <name type="scientific">marine sediment metagenome</name>
    <dbReference type="NCBI Taxonomy" id="412755"/>
    <lineage>
        <taxon>unclassified sequences</taxon>
        <taxon>metagenomes</taxon>
        <taxon>ecological metagenomes</taxon>
    </lineage>
</organism>
<feature type="non-terminal residue" evidence="1">
    <location>
        <position position="33"/>
    </location>
</feature>
<dbReference type="EMBL" id="BARW01025536">
    <property type="protein sequence ID" value="GAJ09661.1"/>
    <property type="molecule type" value="Genomic_DNA"/>
</dbReference>
<comment type="caution">
    <text evidence="1">The sequence shown here is derived from an EMBL/GenBank/DDBJ whole genome shotgun (WGS) entry which is preliminary data.</text>
</comment>
<name>X1V9H8_9ZZZZ</name>
<protein>
    <submittedName>
        <fullName evidence="1">Uncharacterized protein</fullName>
    </submittedName>
</protein>
<reference evidence="1" key="1">
    <citation type="journal article" date="2014" name="Front. Microbiol.">
        <title>High frequency of phylogenetically diverse reductive dehalogenase-homologous genes in deep subseafloor sedimentary metagenomes.</title>
        <authorList>
            <person name="Kawai M."/>
            <person name="Futagami T."/>
            <person name="Toyoda A."/>
            <person name="Takaki Y."/>
            <person name="Nishi S."/>
            <person name="Hori S."/>
            <person name="Arai W."/>
            <person name="Tsubouchi T."/>
            <person name="Morono Y."/>
            <person name="Uchiyama I."/>
            <person name="Ito T."/>
            <person name="Fujiyama A."/>
            <person name="Inagaki F."/>
            <person name="Takami H."/>
        </authorList>
    </citation>
    <scope>NUCLEOTIDE SEQUENCE</scope>
    <source>
        <strain evidence="1">Expedition CK06-06</strain>
    </source>
</reference>
<proteinExistence type="predicted"/>
<evidence type="ECO:0000313" key="1">
    <source>
        <dbReference type="EMBL" id="GAJ09661.1"/>
    </source>
</evidence>
<dbReference type="AlphaFoldDB" id="X1V9H8"/>
<sequence>MDATEGMKKAVADRKASLAESVKRLDAAVKESR</sequence>
<accession>X1V9H8</accession>